<reference evidence="2 3" key="1">
    <citation type="submission" date="2019-04" db="EMBL/GenBank/DDBJ databases">
        <title>Geobacter ruber sp. nov., ferric-reducing bacteria isolated from paddy soil.</title>
        <authorList>
            <person name="Xu Z."/>
            <person name="Masuda Y."/>
            <person name="Itoh H."/>
            <person name="Senoo K."/>
        </authorList>
    </citation>
    <scope>NUCLEOTIDE SEQUENCE [LARGE SCALE GENOMIC DNA]</scope>
    <source>
        <strain evidence="2 3">Red88</strain>
    </source>
</reference>
<sequence length="423" mass="48576">MHDGLYSNRNSRSDFVRNAITHYATGVENVYAAVAFFTEANLVQELLRSKRIRLIVRLGFPTSPTALAELMELRNIEIRYFTDRSFHAKIYIFGDNVALVGSANLTRAAVWTNQEVVVTVPAGDPRFLELASLFAEYWEDAKVLTKEELDKYSANYVKFAQLQKGIEEFDKNIIEKIGNVVAKNVNRGKIKESKENIFLESYRKSYQESISAFNVVRSVYESIGKRKVPEDKIPLRLEIDSFISFVRQEHAPVDAWEKAPLISGEPQREKIRALVEEWLLTPWTHFEETIVSENYPCIKKAFTSSESIMAQNDDDLFDALTVAHSFGDRFRFYKGSTPTQKIEFFKNNDGKRIRETLAYLLFGPDESVKRLANVIFNPKYKLNEFGQANAQEILGWVGSNDLPVINGRTTKVLRYFGFNVRQL</sequence>
<comment type="caution">
    <text evidence="2">The sequence shown here is derived from an EMBL/GenBank/DDBJ whole genome shotgun (WGS) entry which is preliminary data.</text>
</comment>
<dbReference type="SUPFAM" id="SSF56024">
    <property type="entry name" value="Phospholipase D/nuclease"/>
    <property type="match status" value="1"/>
</dbReference>
<organism evidence="2 3">
    <name type="scientific">Oryzomonas rubra</name>
    <dbReference type="NCBI Taxonomy" id="2509454"/>
    <lineage>
        <taxon>Bacteria</taxon>
        <taxon>Pseudomonadati</taxon>
        <taxon>Thermodesulfobacteriota</taxon>
        <taxon>Desulfuromonadia</taxon>
        <taxon>Geobacterales</taxon>
        <taxon>Geobacteraceae</taxon>
        <taxon>Oryzomonas</taxon>
    </lineage>
</organism>
<dbReference type="GO" id="GO:0004519">
    <property type="term" value="F:endonuclease activity"/>
    <property type="evidence" value="ECO:0007669"/>
    <property type="project" value="UniProtKB-KW"/>
</dbReference>
<dbReference type="RefSeq" id="WP_149306416.1">
    <property type="nucleotide sequence ID" value="NZ_SRSD01000002.1"/>
</dbReference>
<dbReference type="OrthoDB" id="7790352at2"/>
<dbReference type="Proteomes" id="UP000324298">
    <property type="component" value="Unassembled WGS sequence"/>
</dbReference>
<dbReference type="CDD" id="cd09117">
    <property type="entry name" value="PLDc_Bfil_DEXD_like"/>
    <property type="match status" value="1"/>
</dbReference>
<dbReference type="AlphaFoldDB" id="A0A5A9XQF4"/>
<dbReference type="InterPro" id="IPR025202">
    <property type="entry name" value="PLD-like_dom"/>
</dbReference>
<dbReference type="InterPro" id="IPR001736">
    <property type="entry name" value="PLipase_D/transphosphatidylase"/>
</dbReference>
<dbReference type="EMBL" id="SRSD01000002">
    <property type="protein sequence ID" value="KAA0894259.1"/>
    <property type="molecule type" value="Genomic_DNA"/>
</dbReference>
<dbReference type="Pfam" id="PF13091">
    <property type="entry name" value="PLDc_2"/>
    <property type="match status" value="1"/>
</dbReference>
<feature type="domain" description="PLD phosphodiesterase" evidence="1">
    <location>
        <begin position="82"/>
        <end position="109"/>
    </location>
</feature>
<name>A0A5A9XQF4_9BACT</name>
<dbReference type="PROSITE" id="PS50035">
    <property type="entry name" value="PLD"/>
    <property type="match status" value="1"/>
</dbReference>
<evidence type="ECO:0000313" key="3">
    <source>
        <dbReference type="Proteomes" id="UP000324298"/>
    </source>
</evidence>
<keyword evidence="2" id="KW-0255">Endonuclease</keyword>
<protein>
    <submittedName>
        <fullName evidence="2">NgoFVII family restriction endonuclease</fullName>
    </submittedName>
</protein>
<dbReference type="GO" id="GO:0006793">
    <property type="term" value="P:phosphorus metabolic process"/>
    <property type="evidence" value="ECO:0007669"/>
    <property type="project" value="UniProtKB-ARBA"/>
</dbReference>
<accession>A0A5A9XQF4</accession>
<keyword evidence="3" id="KW-1185">Reference proteome</keyword>
<keyword evidence="2" id="KW-0378">Hydrolase</keyword>
<dbReference type="Gene3D" id="3.30.870.10">
    <property type="entry name" value="Endonuclease Chain A"/>
    <property type="match status" value="1"/>
</dbReference>
<keyword evidence="2" id="KW-0540">Nuclease</keyword>
<evidence type="ECO:0000259" key="1">
    <source>
        <dbReference type="PROSITE" id="PS50035"/>
    </source>
</evidence>
<proteinExistence type="predicted"/>
<gene>
    <name evidence="2" type="ORF">ET418_04710</name>
</gene>
<evidence type="ECO:0000313" key="2">
    <source>
        <dbReference type="EMBL" id="KAA0894259.1"/>
    </source>
</evidence>